<keyword evidence="3" id="KW-1185">Reference proteome</keyword>
<gene>
    <name evidence="2" type="ORF">ACJMK2_000152</name>
</gene>
<comment type="caution">
    <text evidence="2">The sequence shown here is derived from an EMBL/GenBank/DDBJ whole genome shotgun (WGS) entry which is preliminary data.</text>
</comment>
<name>A0ABD3XNJ5_SINWO</name>
<evidence type="ECO:0000313" key="3">
    <source>
        <dbReference type="Proteomes" id="UP001634394"/>
    </source>
</evidence>
<protein>
    <submittedName>
        <fullName evidence="2">Uncharacterized protein</fullName>
    </submittedName>
</protein>
<evidence type="ECO:0000313" key="2">
    <source>
        <dbReference type="EMBL" id="KAL3887759.1"/>
    </source>
</evidence>
<organism evidence="2 3">
    <name type="scientific">Sinanodonta woodiana</name>
    <name type="common">Chinese pond mussel</name>
    <name type="synonym">Anodonta woodiana</name>
    <dbReference type="NCBI Taxonomy" id="1069815"/>
    <lineage>
        <taxon>Eukaryota</taxon>
        <taxon>Metazoa</taxon>
        <taxon>Spiralia</taxon>
        <taxon>Lophotrochozoa</taxon>
        <taxon>Mollusca</taxon>
        <taxon>Bivalvia</taxon>
        <taxon>Autobranchia</taxon>
        <taxon>Heteroconchia</taxon>
        <taxon>Palaeoheterodonta</taxon>
        <taxon>Unionida</taxon>
        <taxon>Unionoidea</taxon>
        <taxon>Unionidae</taxon>
        <taxon>Unioninae</taxon>
        <taxon>Sinanodonta</taxon>
    </lineage>
</organism>
<feature type="non-terminal residue" evidence="2">
    <location>
        <position position="60"/>
    </location>
</feature>
<reference evidence="2 3" key="1">
    <citation type="submission" date="2024-11" db="EMBL/GenBank/DDBJ databases">
        <title>Chromosome-level genome assembly of the freshwater bivalve Anodonta woodiana.</title>
        <authorList>
            <person name="Chen X."/>
        </authorList>
    </citation>
    <scope>NUCLEOTIDE SEQUENCE [LARGE SCALE GENOMIC DNA]</scope>
    <source>
        <strain evidence="2">MN2024</strain>
        <tissue evidence="2">Gills</tissue>
    </source>
</reference>
<feature type="region of interest" description="Disordered" evidence="1">
    <location>
        <begin position="1"/>
        <end position="20"/>
    </location>
</feature>
<accession>A0ABD3XNJ5</accession>
<proteinExistence type="predicted"/>
<sequence length="60" mass="7066">MARKSRTHGGFGQYNKEPGKYSITRRMQTEASFFECYDQEGTAKNQQDHITMMKSMYHIL</sequence>
<dbReference type="AlphaFoldDB" id="A0ABD3XNJ5"/>
<dbReference type="Proteomes" id="UP001634394">
    <property type="component" value="Unassembled WGS sequence"/>
</dbReference>
<evidence type="ECO:0000256" key="1">
    <source>
        <dbReference type="SAM" id="MobiDB-lite"/>
    </source>
</evidence>
<dbReference type="EMBL" id="JBJQND010000001">
    <property type="protein sequence ID" value="KAL3887759.1"/>
    <property type="molecule type" value="Genomic_DNA"/>
</dbReference>